<dbReference type="Pfam" id="PF01359">
    <property type="entry name" value="Transposase_1"/>
    <property type="match status" value="1"/>
</dbReference>
<keyword evidence="3" id="KW-1133">Transmembrane helix</keyword>
<dbReference type="AlphaFoldDB" id="A0AAV4CM73"/>
<keyword evidence="6" id="KW-1185">Reference proteome</keyword>
<feature type="domain" description="C-type lectin" evidence="4">
    <location>
        <begin position="142"/>
        <end position="256"/>
    </location>
</feature>
<evidence type="ECO:0000259" key="4">
    <source>
        <dbReference type="PROSITE" id="PS50041"/>
    </source>
</evidence>
<name>A0AAV4CM73_9GAST</name>
<keyword evidence="3" id="KW-0472">Membrane</keyword>
<evidence type="ECO:0000313" key="6">
    <source>
        <dbReference type="Proteomes" id="UP000735302"/>
    </source>
</evidence>
<keyword evidence="1" id="KW-1015">Disulfide bond</keyword>
<evidence type="ECO:0000256" key="3">
    <source>
        <dbReference type="SAM" id="Phobius"/>
    </source>
</evidence>
<feature type="transmembrane region" description="Helical" evidence="3">
    <location>
        <begin position="12"/>
        <end position="30"/>
    </location>
</feature>
<dbReference type="Pfam" id="PF00059">
    <property type="entry name" value="Lectin_C"/>
    <property type="match status" value="1"/>
</dbReference>
<organism evidence="5 6">
    <name type="scientific">Plakobranchus ocellatus</name>
    <dbReference type="NCBI Taxonomy" id="259542"/>
    <lineage>
        <taxon>Eukaryota</taxon>
        <taxon>Metazoa</taxon>
        <taxon>Spiralia</taxon>
        <taxon>Lophotrochozoa</taxon>
        <taxon>Mollusca</taxon>
        <taxon>Gastropoda</taxon>
        <taxon>Heterobranchia</taxon>
        <taxon>Euthyneura</taxon>
        <taxon>Panpulmonata</taxon>
        <taxon>Sacoglossa</taxon>
        <taxon>Placobranchoidea</taxon>
        <taxon>Plakobranchidae</taxon>
        <taxon>Plakobranchus</taxon>
    </lineage>
</organism>
<evidence type="ECO:0000256" key="2">
    <source>
        <dbReference type="SAM" id="MobiDB-lite"/>
    </source>
</evidence>
<gene>
    <name evidence="5" type="ORF">PoB_005947800</name>
</gene>
<dbReference type="PANTHER" id="PTHR22801:SF63">
    <property type="entry name" value="C-TYPE LECTIN DOMAIN-CONTAINING PROTEIN"/>
    <property type="match status" value="1"/>
</dbReference>
<proteinExistence type="predicted"/>
<dbReference type="InterPro" id="IPR050801">
    <property type="entry name" value="Ca-Dep_Lectins_ImmuneDev"/>
</dbReference>
<evidence type="ECO:0000313" key="5">
    <source>
        <dbReference type="EMBL" id="GFO32973.1"/>
    </source>
</evidence>
<dbReference type="PANTHER" id="PTHR22801">
    <property type="entry name" value="LITHOSTATHINE"/>
    <property type="match status" value="1"/>
</dbReference>
<dbReference type="InterPro" id="IPR018378">
    <property type="entry name" value="C-type_lectin_CS"/>
</dbReference>
<dbReference type="Gene3D" id="3.10.100.10">
    <property type="entry name" value="Mannose-Binding Protein A, subunit A"/>
    <property type="match status" value="1"/>
</dbReference>
<dbReference type="PROSITE" id="PS50041">
    <property type="entry name" value="C_TYPE_LECTIN_2"/>
    <property type="match status" value="1"/>
</dbReference>
<dbReference type="InterPro" id="IPR001888">
    <property type="entry name" value="Transposase_1"/>
</dbReference>
<dbReference type="SUPFAM" id="SSF56436">
    <property type="entry name" value="C-type lectin-like"/>
    <property type="match status" value="1"/>
</dbReference>
<accession>A0AAV4CM73</accession>
<comment type="caution">
    <text evidence="5">The sequence shown here is derived from an EMBL/GenBank/DDBJ whole genome shotgun (WGS) entry which is preliminary data.</text>
</comment>
<dbReference type="CDD" id="cd00037">
    <property type="entry name" value="CLECT"/>
    <property type="match status" value="1"/>
</dbReference>
<protein>
    <submittedName>
        <fullName evidence="5">C-type lectin-related protein 4</fullName>
    </submittedName>
</protein>
<dbReference type="InterPro" id="IPR016186">
    <property type="entry name" value="C-type_lectin-like/link_sf"/>
</dbReference>
<keyword evidence="3" id="KW-0812">Transmembrane</keyword>
<sequence>MNLSSRGYRVSIVLKMLIAAAALNVMLRLMREVDGITNAKFTAVSADSISPLFPDRLKYPGWLDVSSLLHCTQKTVTNFPASRGFLYNSTSGLCTPLLWLEGADADGALGIQQEEGTLYLQPTICPGDFQLLEFGKQGRVACLKDYSETTDYFNATAVCRASGAYLADVKTAEKLSLIQTVANRKDRWIGLDDIQEEGLHVWQIDGKNMTEEERVAVFPSNEPNDMHGTEDCIQFRQQTQMLNDKTCSVKYGFVCLLRRIASLRRSRVLQYRNAKGVILLDILPQGQCINAARHCSTLDRLIEAIRRKRPVRWKVVEDSQQGDLRLSGPPSGQGAGSGARTRDRRVPADAPSLRRVASEQSGRSGKKAVAATFFLLFRAASINSIVV</sequence>
<dbReference type="Proteomes" id="UP000735302">
    <property type="component" value="Unassembled WGS sequence"/>
</dbReference>
<dbReference type="InterPro" id="IPR001304">
    <property type="entry name" value="C-type_lectin-like"/>
</dbReference>
<dbReference type="SMART" id="SM00034">
    <property type="entry name" value="CLECT"/>
    <property type="match status" value="1"/>
</dbReference>
<reference evidence="5 6" key="1">
    <citation type="journal article" date="2021" name="Elife">
        <title>Chloroplast acquisition without the gene transfer in kleptoplastic sea slugs, Plakobranchus ocellatus.</title>
        <authorList>
            <person name="Maeda T."/>
            <person name="Takahashi S."/>
            <person name="Yoshida T."/>
            <person name="Shimamura S."/>
            <person name="Takaki Y."/>
            <person name="Nagai Y."/>
            <person name="Toyoda A."/>
            <person name="Suzuki Y."/>
            <person name="Arimoto A."/>
            <person name="Ishii H."/>
            <person name="Satoh N."/>
            <person name="Nishiyama T."/>
            <person name="Hasebe M."/>
            <person name="Maruyama T."/>
            <person name="Minagawa J."/>
            <person name="Obokata J."/>
            <person name="Shigenobu S."/>
        </authorList>
    </citation>
    <scope>NUCLEOTIDE SEQUENCE [LARGE SCALE GENOMIC DNA]</scope>
</reference>
<dbReference type="PROSITE" id="PS00615">
    <property type="entry name" value="C_TYPE_LECTIN_1"/>
    <property type="match status" value="1"/>
</dbReference>
<dbReference type="EMBL" id="BLXT01006709">
    <property type="protein sequence ID" value="GFO32973.1"/>
    <property type="molecule type" value="Genomic_DNA"/>
</dbReference>
<evidence type="ECO:0000256" key="1">
    <source>
        <dbReference type="ARBA" id="ARBA00023157"/>
    </source>
</evidence>
<dbReference type="InterPro" id="IPR016187">
    <property type="entry name" value="CTDL_fold"/>
</dbReference>
<feature type="region of interest" description="Disordered" evidence="2">
    <location>
        <begin position="320"/>
        <end position="361"/>
    </location>
</feature>